<reference evidence="2" key="2">
    <citation type="submission" date="2013-04" db="UniProtKB">
        <authorList>
            <consortium name="EnsemblPlants"/>
        </authorList>
    </citation>
    <scope>IDENTIFICATION</scope>
</reference>
<dbReference type="AlphaFoldDB" id="J3MRM9"/>
<accession>J3MRM9</accession>
<name>J3MRM9_ORYBR</name>
<organism evidence="2">
    <name type="scientific">Oryza brachyantha</name>
    <name type="common">malo sina</name>
    <dbReference type="NCBI Taxonomy" id="4533"/>
    <lineage>
        <taxon>Eukaryota</taxon>
        <taxon>Viridiplantae</taxon>
        <taxon>Streptophyta</taxon>
        <taxon>Embryophyta</taxon>
        <taxon>Tracheophyta</taxon>
        <taxon>Spermatophyta</taxon>
        <taxon>Magnoliopsida</taxon>
        <taxon>Liliopsida</taxon>
        <taxon>Poales</taxon>
        <taxon>Poaceae</taxon>
        <taxon>BOP clade</taxon>
        <taxon>Oryzoideae</taxon>
        <taxon>Oryzeae</taxon>
        <taxon>Oryzinae</taxon>
        <taxon>Oryza</taxon>
    </lineage>
</organism>
<feature type="compositionally biased region" description="Basic residues" evidence="1">
    <location>
        <begin position="88"/>
        <end position="98"/>
    </location>
</feature>
<dbReference type="Gramene" id="OB08G17580.1">
    <property type="protein sequence ID" value="OB08G17580.1"/>
    <property type="gene ID" value="OB08G17580"/>
</dbReference>
<evidence type="ECO:0000313" key="2">
    <source>
        <dbReference type="EnsemblPlants" id="OB08G17580.1"/>
    </source>
</evidence>
<keyword evidence="3" id="KW-1185">Reference proteome</keyword>
<protein>
    <submittedName>
        <fullName evidence="2">Uncharacterized protein</fullName>
    </submittedName>
</protein>
<sequence>MKLPSARAAIVGMEEAGVGGGSCRLKPAQASPVGGRRPGARHIRGARWRAAGRLGDGGGGGVAQREGGDESGRRRGRAARGLSGRAARCWRHSGHERRRWPLPDEREKEQARG</sequence>
<reference evidence="2" key="1">
    <citation type="journal article" date="2013" name="Nat. Commun.">
        <title>Whole-genome sequencing of Oryza brachyantha reveals mechanisms underlying Oryza genome evolution.</title>
        <authorList>
            <person name="Chen J."/>
            <person name="Huang Q."/>
            <person name="Gao D."/>
            <person name="Wang J."/>
            <person name="Lang Y."/>
            <person name="Liu T."/>
            <person name="Li B."/>
            <person name="Bai Z."/>
            <person name="Luis Goicoechea J."/>
            <person name="Liang C."/>
            <person name="Chen C."/>
            <person name="Zhang W."/>
            <person name="Sun S."/>
            <person name="Liao Y."/>
            <person name="Zhang X."/>
            <person name="Yang L."/>
            <person name="Song C."/>
            <person name="Wang M."/>
            <person name="Shi J."/>
            <person name="Liu G."/>
            <person name="Liu J."/>
            <person name="Zhou H."/>
            <person name="Zhou W."/>
            <person name="Yu Q."/>
            <person name="An N."/>
            <person name="Chen Y."/>
            <person name="Cai Q."/>
            <person name="Wang B."/>
            <person name="Liu B."/>
            <person name="Min J."/>
            <person name="Huang Y."/>
            <person name="Wu H."/>
            <person name="Li Z."/>
            <person name="Zhang Y."/>
            <person name="Yin Y."/>
            <person name="Song W."/>
            <person name="Jiang J."/>
            <person name="Jackson S.A."/>
            <person name="Wing R.A."/>
            <person name="Wang J."/>
            <person name="Chen M."/>
        </authorList>
    </citation>
    <scope>NUCLEOTIDE SEQUENCE [LARGE SCALE GENOMIC DNA]</scope>
    <source>
        <strain evidence="2">cv. IRGC 101232</strain>
    </source>
</reference>
<dbReference type="Proteomes" id="UP000006038">
    <property type="component" value="Chromosome 8"/>
</dbReference>
<evidence type="ECO:0000256" key="1">
    <source>
        <dbReference type="SAM" id="MobiDB-lite"/>
    </source>
</evidence>
<dbReference type="HOGENOM" id="CLU_2137356_0_0_1"/>
<feature type="compositionally biased region" description="Basic and acidic residues" evidence="1">
    <location>
        <begin position="99"/>
        <end position="113"/>
    </location>
</feature>
<proteinExistence type="predicted"/>
<evidence type="ECO:0000313" key="3">
    <source>
        <dbReference type="Proteomes" id="UP000006038"/>
    </source>
</evidence>
<feature type="region of interest" description="Disordered" evidence="1">
    <location>
        <begin position="17"/>
        <end position="113"/>
    </location>
</feature>
<dbReference type="EnsemblPlants" id="OB08G17580.1">
    <property type="protein sequence ID" value="OB08G17580.1"/>
    <property type="gene ID" value="OB08G17580"/>
</dbReference>
<feature type="compositionally biased region" description="Basic residues" evidence="1">
    <location>
        <begin position="38"/>
        <end position="47"/>
    </location>
</feature>